<protein>
    <submittedName>
        <fullName evidence="1">Uncharacterized protein</fullName>
    </submittedName>
</protein>
<reference evidence="1 2" key="1">
    <citation type="submission" date="2024-09" db="EMBL/GenBank/DDBJ databases">
        <title>Rethinking Asexuality: The Enigmatic Case of Functional Sexual Genes in Lepraria (Stereocaulaceae).</title>
        <authorList>
            <person name="Doellman M."/>
            <person name="Sun Y."/>
            <person name="Barcenas-Pena A."/>
            <person name="Lumbsch H.T."/>
            <person name="Grewe F."/>
        </authorList>
    </citation>
    <scope>NUCLEOTIDE SEQUENCE [LARGE SCALE GENOMIC DNA]</scope>
    <source>
        <strain evidence="1 2">Mercado 3170</strain>
    </source>
</reference>
<dbReference type="EMBL" id="JBEFKJ010000011">
    <property type="protein sequence ID" value="KAL2043367.1"/>
    <property type="molecule type" value="Genomic_DNA"/>
</dbReference>
<comment type="caution">
    <text evidence="1">The sequence shown here is derived from an EMBL/GenBank/DDBJ whole genome shotgun (WGS) entry which is preliminary data.</text>
</comment>
<evidence type="ECO:0000313" key="1">
    <source>
        <dbReference type="EMBL" id="KAL2043367.1"/>
    </source>
</evidence>
<organism evidence="1 2">
    <name type="scientific">Stereocaulon virgatum</name>
    <dbReference type="NCBI Taxonomy" id="373712"/>
    <lineage>
        <taxon>Eukaryota</taxon>
        <taxon>Fungi</taxon>
        <taxon>Dikarya</taxon>
        <taxon>Ascomycota</taxon>
        <taxon>Pezizomycotina</taxon>
        <taxon>Lecanoromycetes</taxon>
        <taxon>OSLEUM clade</taxon>
        <taxon>Lecanoromycetidae</taxon>
        <taxon>Lecanorales</taxon>
        <taxon>Lecanorineae</taxon>
        <taxon>Stereocaulaceae</taxon>
        <taxon>Stereocaulon</taxon>
    </lineage>
</organism>
<evidence type="ECO:0000313" key="2">
    <source>
        <dbReference type="Proteomes" id="UP001590950"/>
    </source>
</evidence>
<dbReference type="Proteomes" id="UP001590950">
    <property type="component" value="Unassembled WGS sequence"/>
</dbReference>
<accession>A0ABR4AFJ5</accession>
<sequence>MDEGDGRISTLHGIYHSGQQYALLPNGINSSLRTLIQYGTVVAFVTCEHPHHQIDFPTRPWSSITPSVQVPLPPSTHQRRDEEYFPDHADIAVPSLEQAYAPFAFAQASQPFPFAYAQSRDSYTAIWKET</sequence>
<name>A0ABR4AFJ5_9LECA</name>
<keyword evidence="2" id="KW-1185">Reference proteome</keyword>
<gene>
    <name evidence="1" type="ORF">N7G274_003673</name>
</gene>
<proteinExistence type="predicted"/>